<keyword evidence="5" id="KW-0964">Secreted</keyword>
<dbReference type="InterPro" id="IPR002371">
    <property type="entry name" value="FlgK"/>
</dbReference>
<dbReference type="GO" id="GO:0005198">
    <property type="term" value="F:structural molecule activity"/>
    <property type="evidence" value="ECO:0007669"/>
    <property type="project" value="InterPro"/>
</dbReference>
<reference evidence="10 11" key="1">
    <citation type="journal article" date="2021" name="PeerJ">
        <title>Analysis of 44 Vibrio anguillarum genomes reveals high genetic diversity.</title>
        <authorList>
            <person name="Hansen M.J."/>
            <person name="Dalsgaard I."/>
        </authorList>
    </citation>
    <scope>NUCLEOTIDE SEQUENCE [LARGE SCALE GENOMIC DNA]</scope>
    <source>
        <strain evidence="10 11">17-16730-2A</strain>
    </source>
</reference>
<keyword evidence="10" id="KW-0969">Cilium</keyword>
<evidence type="ECO:0000313" key="11">
    <source>
        <dbReference type="Proteomes" id="UP000722957"/>
    </source>
</evidence>
<keyword evidence="10" id="KW-0966">Cell projection</keyword>
<evidence type="ECO:0000256" key="5">
    <source>
        <dbReference type="ARBA" id="ARBA00022525"/>
    </source>
</evidence>
<dbReference type="InterPro" id="IPR053927">
    <property type="entry name" value="FlgK_helical"/>
</dbReference>
<evidence type="ECO:0000256" key="3">
    <source>
        <dbReference type="ARBA" id="ARBA00009677"/>
    </source>
</evidence>
<dbReference type="InterPro" id="IPR010930">
    <property type="entry name" value="Flg_bb/hook_C_dom"/>
</dbReference>
<evidence type="ECO:0000256" key="1">
    <source>
        <dbReference type="ARBA" id="ARBA00004365"/>
    </source>
</evidence>
<dbReference type="SUPFAM" id="SSF64518">
    <property type="entry name" value="Phase 1 flagellin"/>
    <property type="match status" value="1"/>
</dbReference>
<evidence type="ECO:0000256" key="6">
    <source>
        <dbReference type="ARBA" id="ARBA00023143"/>
    </source>
</evidence>
<keyword evidence="6" id="KW-0975">Bacterial flagellum</keyword>
<keyword evidence="10" id="KW-0282">Flagellum</keyword>
<dbReference type="PANTHER" id="PTHR30033:SF1">
    <property type="entry name" value="FLAGELLAR HOOK-ASSOCIATED PROTEIN 1"/>
    <property type="match status" value="1"/>
</dbReference>
<dbReference type="Pfam" id="PF22638">
    <property type="entry name" value="FlgK_D1"/>
    <property type="match status" value="1"/>
</dbReference>
<evidence type="ECO:0000259" key="9">
    <source>
        <dbReference type="Pfam" id="PF22638"/>
    </source>
</evidence>
<dbReference type="RefSeq" id="WP_013856258.1">
    <property type="nucleotide sequence ID" value="NZ_CP020534.1"/>
</dbReference>
<evidence type="ECO:0000313" key="10">
    <source>
        <dbReference type="EMBL" id="MBF4271371.1"/>
    </source>
</evidence>
<feature type="domain" description="Flagellar hook-associated protein 1 D2-like" evidence="8">
    <location>
        <begin position="341"/>
        <end position="413"/>
    </location>
</feature>
<protein>
    <recommendedName>
        <fullName evidence="4">Flagellar hook-associated protein 1</fullName>
    </recommendedName>
</protein>
<dbReference type="AlphaFoldDB" id="A0AAW4AWY5"/>
<dbReference type="GO" id="GO:0044780">
    <property type="term" value="P:bacterial-type flagellum assembly"/>
    <property type="evidence" value="ECO:0007669"/>
    <property type="project" value="InterPro"/>
</dbReference>
<dbReference type="Proteomes" id="UP000722957">
    <property type="component" value="Unassembled WGS sequence"/>
</dbReference>
<organism evidence="10 11">
    <name type="scientific">Vibrio anguillarum</name>
    <name type="common">Listonella anguillarum</name>
    <dbReference type="NCBI Taxonomy" id="55601"/>
    <lineage>
        <taxon>Bacteria</taxon>
        <taxon>Pseudomonadati</taxon>
        <taxon>Pseudomonadota</taxon>
        <taxon>Gammaproteobacteria</taxon>
        <taxon>Vibrionales</taxon>
        <taxon>Vibrionaceae</taxon>
        <taxon>Vibrio</taxon>
    </lineage>
</organism>
<comment type="caution">
    <text evidence="10">The sequence shown here is derived from an EMBL/GenBank/DDBJ whole genome shotgun (WGS) entry which is preliminary data.</text>
</comment>
<dbReference type="Pfam" id="PF21158">
    <property type="entry name" value="flgK_1st_1"/>
    <property type="match status" value="1"/>
</dbReference>
<accession>A0AAW4AWY5</accession>
<sequence>MASDLLNLGTQSVLTAQRQLSTTGHNISNVNTEGYSRQSVIQGTNTPRQYGGETYGMGVHVEKVRRSWDQFAVNELNLSTTSFSFKRDDEENLDMLSKLLSSVASKKIPENLNEWFDAIKTLADSPNDVGARKVVLEKADLITQNMNDFHENIRRQSDATNKGLDVAVERINQLALELRDLQRLMMRTPGPHNDLMDQHEKLVAELSEYTKVTVTPRKNAEGFNIHIGSGHTLVSGTEASQMKMVDGYPDVSQRRLAMIEGKGIKTITTEDIGGKLSALFTMRDKHIPYLMDELGRMATSFSYEVNKLQSQGLDLRGNVGRALFTDVNSEVNARSRAIIAGNSKADMAVYIEDTSALKSGEYSLQYNGSNYTVLKPTGERVNVPVVGSSLFLDGMRVEIRNAPQAGERILLRPTRNGAAIMKMATNDPTAIAAQSYEASTTFAQGQAKFNILSAGGLREFEVVISPTGDQFAVTDTKGNVLLEPQAYPPSNSITVLGTTFELTAGALPNDKFTANLVLSEGDNGNLRKMQQIQTEKKLNDGETTVLGVYHDLNTDFGLQLATASRLSDVARLEKESAQERIASISGVNLDEEAANMMKFQQAYMASSRIMQVANDTFNTILQLR</sequence>
<dbReference type="Pfam" id="PF06429">
    <property type="entry name" value="Flg_bbr_C"/>
    <property type="match status" value="1"/>
</dbReference>
<gene>
    <name evidence="10" type="primary">flgK</name>
    <name evidence="10" type="ORF">EAY07_04825</name>
</gene>
<evidence type="ECO:0000259" key="7">
    <source>
        <dbReference type="Pfam" id="PF06429"/>
    </source>
</evidence>
<feature type="domain" description="Flagellar basal-body/hook protein C-terminal" evidence="7">
    <location>
        <begin position="584"/>
        <end position="623"/>
    </location>
</feature>
<proteinExistence type="inferred from homology"/>
<dbReference type="GO" id="GO:0009424">
    <property type="term" value="C:bacterial-type flagellum hook"/>
    <property type="evidence" value="ECO:0007669"/>
    <property type="project" value="InterPro"/>
</dbReference>
<dbReference type="NCBIfam" id="TIGR02492">
    <property type="entry name" value="flgK_ends"/>
    <property type="match status" value="1"/>
</dbReference>
<dbReference type="EMBL" id="RDOM01000010">
    <property type="protein sequence ID" value="MBF4271371.1"/>
    <property type="molecule type" value="Genomic_DNA"/>
</dbReference>
<dbReference type="InterPro" id="IPR049119">
    <property type="entry name" value="FlgK_D2-like"/>
</dbReference>
<evidence type="ECO:0000259" key="8">
    <source>
        <dbReference type="Pfam" id="PF21158"/>
    </source>
</evidence>
<feature type="domain" description="Flagellar hook-associated protein FlgK helical" evidence="9">
    <location>
        <begin position="94"/>
        <end position="324"/>
    </location>
</feature>
<evidence type="ECO:0000256" key="2">
    <source>
        <dbReference type="ARBA" id="ARBA00004613"/>
    </source>
</evidence>
<name>A0AAW4AWY5_VIBAN</name>
<dbReference type="PRINTS" id="PR01005">
    <property type="entry name" value="FLGHOOKAP1"/>
</dbReference>
<evidence type="ECO:0000256" key="4">
    <source>
        <dbReference type="ARBA" id="ARBA00016244"/>
    </source>
</evidence>
<comment type="subcellular location">
    <subcellularLocation>
        <location evidence="1">Bacterial flagellum</location>
    </subcellularLocation>
    <subcellularLocation>
        <location evidence="2">Secreted</location>
    </subcellularLocation>
</comment>
<dbReference type="PANTHER" id="PTHR30033">
    <property type="entry name" value="FLAGELLAR HOOK-ASSOCIATED PROTEIN 1"/>
    <property type="match status" value="1"/>
</dbReference>
<dbReference type="KEGG" id="vau:VANGNB10_cI1988c"/>
<dbReference type="GO" id="GO:0005576">
    <property type="term" value="C:extracellular region"/>
    <property type="evidence" value="ECO:0007669"/>
    <property type="project" value="UniProtKB-SubCell"/>
</dbReference>
<comment type="similarity">
    <text evidence="3">Belongs to the flagella basal body rod proteins family.</text>
</comment>